<dbReference type="InterPro" id="IPR050705">
    <property type="entry name" value="Cytochrome_P450_3A"/>
</dbReference>
<dbReference type="Pfam" id="PF00067">
    <property type="entry name" value="p450"/>
    <property type="match status" value="2"/>
</dbReference>
<keyword evidence="4" id="KW-0560">Oxidoreductase</keyword>
<keyword evidence="3" id="KW-0479">Metal-binding</keyword>
<dbReference type="InterPro" id="IPR002401">
    <property type="entry name" value="Cyt_P450_E_grp-I"/>
</dbReference>
<reference evidence="7 8" key="1">
    <citation type="submission" date="2022-05" db="EMBL/GenBank/DDBJ databases">
        <authorList>
            <consortium name="Genoscope - CEA"/>
            <person name="William W."/>
        </authorList>
    </citation>
    <scope>NUCLEOTIDE SEQUENCE [LARGE SCALE GENOMIC DNA]</scope>
</reference>
<evidence type="ECO:0000313" key="7">
    <source>
        <dbReference type="EMBL" id="CAH3147350.1"/>
    </source>
</evidence>
<dbReference type="PRINTS" id="PR00463">
    <property type="entry name" value="EP450I"/>
</dbReference>
<accession>A0ABN8PQE5</accession>
<dbReference type="InterPro" id="IPR036396">
    <property type="entry name" value="Cyt_P450_sf"/>
</dbReference>
<proteinExistence type="inferred from homology"/>
<dbReference type="PANTHER" id="PTHR24302">
    <property type="entry name" value="CYTOCHROME P450 FAMILY 3"/>
    <property type="match status" value="1"/>
</dbReference>
<dbReference type="Gene3D" id="1.10.630.10">
    <property type="entry name" value="Cytochrome P450"/>
    <property type="match status" value="2"/>
</dbReference>
<dbReference type="PROSITE" id="PS00086">
    <property type="entry name" value="CYTOCHROME_P450"/>
    <property type="match status" value="2"/>
</dbReference>
<dbReference type="EMBL" id="CALNXK010000081">
    <property type="protein sequence ID" value="CAH3147350.1"/>
    <property type="molecule type" value="Genomic_DNA"/>
</dbReference>
<dbReference type="InterPro" id="IPR001128">
    <property type="entry name" value="Cyt_P450"/>
</dbReference>
<organism evidence="7 8">
    <name type="scientific">Porites lobata</name>
    <dbReference type="NCBI Taxonomy" id="104759"/>
    <lineage>
        <taxon>Eukaryota</taxon>
        <taxon>Metazoa</taxon>
        <taxon>Cnidaria</taxon>
        <taxon>Anthozoa</taxon>
        <taxon>Hexacorallia</taxon>
        <taxon>Scleractinia</taxon>
        <taxon>Fungiina</taxon>
        <taxon>Poritidae</taxon>
        <taxon>Porites</taxon>
    </lineage>
</organism>
<protein>
    <recommendedName>
        <fullName evidence="9">Cytochrome P450</fullName>
    </recommendedName>
</protein>
<keyword evidence="8" id="KW-1185">Reference proteome</keyword>
<evidence type="ECO:0000256" key="1">
    <source>
        <dbReference type="ARBA" id="ARBA00010617"/>
    </source>
</evidence>
<dbReference type="InterPro" id="IPR017972">
    <property type="entry name" value="Cyt_P450_CS"/>
</dbReference>
<comment type="similarity">
    <text evidence="1">Belongs to the cytochrome P450 family.</text>
</comment>
<evidence type="ECO:0008006" key="9">
    <source>
        <dbReference type="Google" id="ProtNLM"/>
    </source>
</evidence>
<keyword evidence="2" id="KW-0349">Heme</keyword>
<keyword evidence="5" id="KW-0408">Iron</keyword>
<dbReference type="Proteomes" id="UP001159405">
    <property type="component" value="Unassembled WGS sequence"/>
</dbReference>
<dbReference type="PRINTS" id="PR00385">
    <property type="entry name" value="P450"/>
</dbReference>
<evidence type="ECO:0000256" key="4">
    <source>
        <dbReference type="ARBA" id="ARBA00023002"/>
    </source>
</evidence>
<evidence type="ECO:0000313" key="8">
    <source>
        <dbReference type="Proteomes" id="UP001159405"/>
    </source>
</evidence>
<evidence type="ECO:0000256" key="6">
    <source>
        <dbReference type="ARBA" id="ARBA00043906"/>
    </source>
</evidence>
<gene>
    <name evidence="7" type="ORF">PLOB_00046197</name>
</gene>
<sequence length="971" mass="111040">IFRYCIAPYTVFKKLGIPGPTPIPFLGTSAVMLFNPHKGPLQTLERYKKYGKVFGSYLFREPFLVVGDLDMVKEILVKEFPKFHDRKAVLEVPKPYDRMLTIVAGQKWKDIRNTLTPTFSAHKMKQMMSFMNDALDTLLLKVDGISKTGEIVDFHRWLQSLTMEVILSTAFGVKSETQTVENDPVTEMAKKAMAPNPIFPLLMLLPFGNLIGKCLPDPLNFNRIGKIAEDIIAERTKANGPSKLHRKDLLQLMLDAKDETGGEKLDNEDIQAQTLVFLLAGYETSSTTLGFLCYHLAVNTHVQDKLRDEIDLMWPGDEESPSYDVLHQMPYLDMVINETLRIYPPGFLLQRDCNEACTIKGVHIPKGLPIIIPVYPIHHDPDIWPEPEKFDPERFSEAEKAKRHPYAFMPFGYGPRNCVGMRFALLEIKLTVAKLLKKYKLESTEKTAVPLNFIVGAVLTCPPGKIMLRDPSVSTTVSSLQRRISVYTTKMVDLLLSAIEFAFDHWITLAIGLVVLLIYRYYISPYSVFKKRGIPGPTPIPIFGNSASMIFSPNSVPRLQMEWYKKYGKVYGMYFFREPFLMVGDLDMVKEILVKEFTKFHDRTDIFNFPKPYDRMLTMVTGQKWKDIRNILTPTFSASKMKQMMPFMNEALDTLLKKMDRVSKTGEIVDFHRWFQSLTMEVILSTAFGVQAETQTVEKDPITEKAKKALAPNPISALMMLLPFRSYLAKYLPDPFNFREIGSVAEDIIRERTKASGQSKTHRKDLLQLMLDAKEESGGEKIDNEDIQAQSLVFLFGGYETTSTTLAFACYHLALDGQVQDQLRDEIDRLWPGDEESPSYDVLHQMPYLDMVINETLRIHPPGFVLQRDCNEACTIKGVYIPKGLPILIPVYSIHHDPDIWPQPETFDPERFSEAEKAKRHPYAFNPFGYGPRHCVGMRFAFLEIKLTLVKVLKKFKLEKTDKMEVRVDGI</sequence>
<feature type="non-terminal residue" evidence="7">
    <location>
        <position position="1"/>
    </location>
</feature>
<comment type="function">
    <text evidence="6">Cytochromes P450 are a group of heme-thiolate monooxygenases. They oxidize a variety of structurally unrelated compounds, including steroids, fatty acids, and xenobiotics.</text>
</comment>
<dbReference type="SUPFAM" id="SSF48264">
    <property type="entry name" value="Cytochrome P450"/>
    <property type="match status" value="2"/>
</dbReference>
<evidence type="ECO:0000256" key="2">
    <source>
        <dbReference type="ARBA" id="ARBA00022617"/>
    </source>
</evidence>
<dbReference type="PANTHER" id="PTHR24302:SF15">
    <property type="entry name" value="FATTY-ACID PEROXYGENASE"/>
    <property type="match status" value="1"/>
</dbReference>
<dbReference type="CDD" id="cd11055">
    <property type="entry name" value="CYP3A-like"/>
    <property type="match status" value="2"/>
</dbReference>
<evidence type="ECO:0000256" key="3">
    <source>
        <dbReference type="ARBA" id="ARBA00022723"/>
    </source>
</evidence>
<evidence type="ECO:0000256" key="5">
    <source>
        <dbReference type="ARBA" id="ARBA00023004"/>
    </source>
</evidence>
<comment type="caution">
    <text evidence="7">The sequence shown here is derived from an EMBL/GenBank/DDBJ whole genome shotgun (WGS) entry which is preliminary data.</text>
</comment>
<name>A0ABN8PQE5_9CNID</name>